<dbReference type="GO" id="GO:0005198">
    <property type="term" value="F:structural molecule activity"/>
    <property type="evidence" value="ECO:0007669"/>
    <property type="project" value="InterPro"/>
</dbReference>
<sequence length="147" mass="16822">MANKSDQARAYVVGAYRFMVELDGMLVAGFSEVSGLNSELELQEVAEGGLNQYTHRLPGRVRLEPLVLKRGMTTTNELWSWYSDVMRGVIQRKSGSIILYNEKDQEFRRWNFYDAYPTKWSGADLRASSSEIAVEYVELTHNGFKAR</sequence>
<comment type="caution">
    <text evidence="1">The sequence shown here is derived from an EMBL/GenBank/DDBJ whole genome shotgun (WGS) entry which is preliminary data.</text>
</comment>
<organism evidence="1 2">
    <name type="scientific">Paenibacillus sacheonensis</name>
    <dbReference type="NCBI Taxonomy" id="742054"/>
    <lineage>
        <taxon>Bacteria</taxon>
        <taxon>Bacillati</taxon>
        <taxon>Bacillota</taxon>
        <taxon>Bacilli</taxon>
        <taxon>Bacillales</taxon>
        <taxon>Paenibacillaceae</taxon>
        <taxon>Paenibacillus</taxon>
    </lineage>
</organism>
<evidence type="ECO:0000313" key="1">
    <source>
        <dbReference type="EMBL" id="NBC68523.1"/>
    </source>
</evidence>
<evidence type="ECO:0000313" key="2">
    <source>
        <dbReference type="Proteomes" id="UP000558113"/>
    </source>
</evidence>
<dbReference type="InterPro" id="IPR010667">
    <property type="entry name" value="Phage_T4_Gp19"/>
</dbReference>
<dbReference type="RefSeq" id="WP_161695454.1">
    <property type="nucleotide sequence ID" value="NZ_JAAAMU010000003.1"/>
</dbReference>
<dbReference type="PANTHER" id="PTHR38009">
    <property type="entry name" value="CONSERVED HYPOTHETICAL PHAGE TAIL PROTEIN"/>
    <property type="match status" value="1"/>
</dbReference>
<proteinExistence type="predicted"/>
<dbReference type="NCBIfam" id="TIGR02241">
    <property type="entry name" value="conserved hypothetical phage tail region protein"/>
    <property type="match status" value="1"/>
</dbReference>
<dbReference type="Pfam" id="PF06841">
    <property type="entry name" value="Phage_T4_gp19"/>
    <property type="match status" value="1"/>
</dbReference>
<protein>
    <submittedName>
        <fullName evidence="1">Phage tail protein</fullName>
    </submittedName>
</protein>
<dbReference type="InterPro" id="IPR011747">
    <property type="entry name" value="CHP02241"/>
</dbReference>
<dbReference type="AlphaFoldDB" id="A0A7X5BVM5"/>
<dbReference type="PANTHER" id="PTHR38009:SF1">
    <property type="entry name" value="CONSERVED HYPOTHETICAL PHAGE TAIL PROTEIN"/>
    <property type="match status" value="1"/>
</dbReference>
<dbReference type="OrthoDB" id="73314at2"/>
<accession>A0A7X5BVM5</accession>
<reference evidence="1 2" key="1">
    <citation type="submission" date="2020-01" db="EMBL/GenBank/DDBJ databases">
        <title>Paenibacillus soybeanensis sp. nov. isolated from the nodules of soybean (Glycine max(L.) Merr).</title>
        <authorList>
            <person name="Wang H."/>
        </authorList>
    </citation>
    <scope>NUCLEOTIDE SEQUENCE [LARGE SCALE GENOMIC DNA]</scope>
    <source>
        <strain evidence="1 2">DSM 23054</strain>
    </source>
</reference>
<name>A0A7X5BVM5_9BACL</name>
<dbReference type="EMBL" id="JAAAMU010000003">
    <property type="protein sequence ID" value="NBC68523.1"/>
    <property type="molecule type" value="Genomic_DNA"/>
</dbReference>
<gene>
    <name evidence="1" type="ORF">GT003_05955</name>
</gene>
<keyword evidence="2" id="KW-1185">Reference proteome</keyword>
<dbReference type="Proteomes" id="UP000558113">
    <property type="component" value="Unassembled WGS sequence"/>
</dbReference>